<feature type="transmembrane region" description="Helical" evidence="1">
    <location>
        <begin position="387"/>
        <end position="404"/>
    </location>
</feature>
<gene>
    <name evidence="2" type="ORF">QO011_000397</name>
</gene>
<evidence type="ECO:0000256" key="1">
    <source>
        <dbReference type="SAM" id="Phobius"/>
    </source>
</evidence>
<organism evidence="2 3">
    <name type="scientific">Labrys wisconsinensis</name>
    <dbReference type="NCBI Taxonomy" id="425677"/>
    <lineage>
        <taxon>Bacteria</taxon>
        <taxon>Pseudomonadati</taxon>
        <taxon>Pseudomonadota</taxon>
        <taxon>Alphaproteobacteria</taxon>
        <taxon>Hyphomicrobiales</taxon>
        <taxon>Xanthobacteraceae</taxon>
        <taxon>Labrys</taxon>
    </lineage>
</organism>
<dbReference type="EMBL" id="JAUSVX010000001">
    <property type="protein sequence ID" value="MDQ0467402.1"/>
    <property type="molecule type" value="Genomic_DNA"/>
</dbReference>
<protein>
    <recommendedName>
        <fullName evidence="4">Glycosyltransferase RgtA/B/C/D-like domain-containing protein</fullName>
    </recommendedName>
</protein>
<reference evidence="2 3" key="1">
    <citation type="submission" date="2023-07" db="EMBL/GenBank/DDBJ databases">
        <title>Genomic Encyclopedia of Type Strains, Phase IV (KMG-IV): sequencing the most valuable type-strain genomes for metagenomic binning, comparative biology and taxonomic classification.</title>
        <authorList>
            <person name="Goeker M."/>
        </authorList>
    </citation>
    <scope>NUCLEOTIDE SEQUENCE [LARGE SCALE GENOMIC DNA]</scope>
    <source>
        <strain evidence="2 3">DSM 19619</strain>
    </source>
</reference>
<feature type="transmembrane region" description="Helical" evidence="1">
    <location>
        <begin position="120"/>
        <end position="138"/>
    </location>
</feature>
<keyword evidence="1" id="KW-1133">Transmembrane helix</keyword>
<feature type="transmembrane region" description="Helical" evidence="1">
    <location>
        <begin position="362"/>
        <end position="381"/>
    </location>
</feature>
<feature type="transmembrane region" description="Helical" evidence="1">
    <location>
        <begin position="175"/>
        <end position="203"/>
    </location>
</feature>
<feature type="transmembrane region" description="Helical" evidence="1">
    <location>
        <begin position="275"/>
        <end position="296"/>
    </location>
</feature>
<evidence type="ECO:0000313" key="3">
    <source>
        <dbReference type="Proteomes" id="UP001242480"/>
    </source>
</evidence>
<feature type="transmembrane region" description="Helical" evidence="1">
    <location>
        <begin position="90"/>
        <end position="108"/>
    </location>
</feature>
<sequence length="581" mass="60582">MLPLLWVSVALVLSPSLLGGNILDALSTDDAMHLVEVRDLLNGQGWYDLVQHRGMPPDGISIHWSRIIDIPLALIILATRPFVGQAGAEALAMIAWPLTLLGAAMTLVCRIADKLAGPRAVVPALALSALGVATLGHFRAGCIDHHGAQTVLMLGLALCAGQLDRHWRYPALAGAMAAFSMAIGVEMIPIIVAVGLAVTLFAIWRGAAAARGARILGLSLAGTAFVLFPLFVDVATLLRPVCDSFGGPVLLLAGGGGLGLAMIATVAARPASTRALRLTVAAGIGALVAGAFALAFPECLRAPYGAVDPRIQTLWLDTVVETLSFPRMVRNFPEECLAVFGYPLIAMVAAAIAWARSGKERSLAWGIMLAATAAHFCVSLWEIRGATAAALSSAPLLGAALAVLMPTVEAAYARRALVVAVLLSPLSLLSLGEAAKAAVDRIRAKPATQAAADARRCTGVRDVQPLAALPTGRVLSFIDLGPAILAETPHSIIAAPYHRNVAGNGAMLDVMLGSDAVARRVLTERAIDYVVICPSAAEQANYAREAPQGLAARLVKGETPDFLVRLPLEGGNGLMAWRVVR</sequence>
<name>A0ABU0J2F9_9HYPH</name>
<dbReference type="Proteomes" id="UP001242480">
    <property type="component" value="Unassembled WGS sequence"/>
</dbReference>
<keyword evidence="1" id="KW-0812">Transmembrane</keyword>
<comment type="caution">
    <text evidence="2">The sequence shown here is derived from an EMBL/GenBank/DDBJ whole genome shotgun (WGS) entry which is preliminary data.</text>
</comment>
<feature type="transmembrane region" description="Helical" evidence="1">
    <location>
        <begin position="249"/>
        <end position="268"/>
    </location>
</feature>
<proteinExistence type="predicted"/>
<keyword evidence="1" id="KW-0472">Membrane</keyword>
<evidence type="ECO:0008006" key="4">
    <source>
        <dbReference type="Google" id="ProtNLM"/>
    </source>
</evidence>
<evidence type="ECO:0000313" key="2">
    <source>
        <dbReference type="EMBL" id="MDQ0467402.1"/>
    </source>
</evidence>
<feature type="transmembrane region" description="Helical" evidence="1">
    <location>
        <begin position="215"/>
        <end position="237"/>
    </location>
</feature>
<dbReference type="RefSeq" id="WP_307266951.1">
    <property type="nucleotide sequence ID" value="NZ_JAUSVX010000001.1"/>
</dbReference>
<accession>A0ABU0J2F9</accession>
<feature type="transmembrane region" description="Helical" evidence="1">
    <location>
        <begin position="337"/>
        <end position="355"/>
    </location>
</feature>
<keyword evidence="3" id="KW-1185">Reference proteome</keyword>